<comment type="caution">
    <text evidence="2">The sequence shown here is derived from an EMBL/GenBank/DDBJ whole genome shotgun (WGS) entry which is preliminary data.</text>
</comment>
<name>A0A6G0VRB8_APHCR</name>
<dbReference type="Pfam" id="PF05699">
    <property type="entry name" value="Dimer_Tnp_hAT"/>
    <property type="match status" value="1"/>
</dbReference>
<dbReference type="SUPFAM" id="SSF53098">
    <property type="entry name" value="Ribonuclease H-like"/>
    <property type="match status" value="1"/>
</dbReference>
<dbReference type="EMBL" id="VUJU01012913">
    <property type="protein sequence ID" value="KAF0706441.1"/>
    <property type="molecule type" value="Genomic_DNA"/>
</dbReference>
<evidence type="ECO:0000259" key="1">
    <source>
        <dbReference type="SMART" id="SM00597"/>
    </source>
</evidence>
<dbReference type="AlphaFoldDB" id="A0A6G0VRB8"/>
<dbReference type="Proteomes" id="UP000478052">
    <property type="component" value="Unassembled WGS sequence"/>
</dbReference>
<dbReference type="SMART" id="SM00597">
    <property type="entry name" value="ZnF_TTF"/>
    <property type="match status" value="1"/>
</dbReference>
<feature type="domain" description="TTF-type" evidence="1">
    <location>
        <begin position="104"/>
        <end position="195"/>
    </location>
</feature>
<dbReference type="InterPro" id="IPR052958">
    <property type="entry name" value="IFN-induced_PKR_regulator"/>
</dbReference>
<dbReference type="InterPro" id="IPR008906">
    <property type="entry name" value="HATC_C_dom"/>
</dbReference>
<dbReference type="PANTHER" id="PTHR46289:SF14">
    <property type="entry name" value="DUF4371 DOMAIN-CONTAINING PROTEIN"/>
    <property type="match status" value="1"/>
</dbReference>
<reference evidence="2 3" key="1">
    <citation type="submission" date="2019-08" db="EMBL/GenBank/DDBJ databases">
        <title>Whole genome of Aphis craccivora.</title>
        <authorList>
            <person name="Voronova N.V."/>
            <person name="Shulinski R.S."/>
            <person name="Bandarenka Y.V."/>
            <person name="Zhorov D.G."/>
            <person name="Warner D."/>
        </authorList>
    </citation>
    <scope>NUCLEOTIDE SEQUENCE [LARGE SCALE GENOMIC DNA]</scope>
    <source>
        <strain evidence="2">180601</strain>
        <tissue evidence="2">Whole Body</tissue>
    </source>
</reference>
<dbReference type="Pfam" id="PF14291">
    <property type="entry name" value="DUF4371"/>
    <property type="match status" value="1"/>
</dbReference>
<evidence type="ECO:0000313" key="2">
    <source>
        <dbReference type="EMBL" id="KAF0706441.1"/>
    </source>
</evidence>
<sequence>ISMSEKRTMLYSIFNTKKKKVEHFNDTSSIIGNVDAVTTDNLKNSQEGNKELHGSASTTTHILHDIASFVVSRSLNSSEITACLKNAYIPPPSYDFPISIEGKRKRKFQYKYLLSFPWLAYSVIKQGAYCKWCVVFSTTGGNQCLGKLVKEPLVKYKNIIVDLQNHEKKEYHLLAAQKANNFILNTESGFEKSVDVLLNKHKQQVIEYNRKRLIPIVKTIIFCAKNNLSLRGHRECGSMASDDIRNSCLSGEQGTLRALLAFRVESGDKDLLSHFDTSSKNCTMISSVIQNEIIDVIGNLVIKKIVERVKLAKYYSILCDETTDVSTLEQMTICVRYVDVTTWVIREDFLGFIEMVSTTGTVIKNTIEQKLVSIGLNIENIRGQGYDGGSNMSGRINGVQALILKEQPLAFYTHCFNHSLNLCLSKACEVSAIKNMNGIISTISTFFSASAIRVNKLKSIIESDEKNNIKKNKLKTLCETRWVERHDALITFKELFLYIIEALDDYENNGSKSDSSSKAAMYGSAIRKSDFLVSLEVAVFIFSYTLNLSQILQSKQQDLSKALNDVITVRVSLESIRKDVDSHFKNIFSEVLKIASKIDVDIKIPRVCGKQNQRANVNVTNPEDYYKITIFIPFIDQIICELRTRFDQRLREIIPLEGLIPSHFNKYDNKTILEAAKIYENDLSLNAIVTLKAELSIWQNQWKDDGQNSTVNKPQTAIETLPYCTNIVPNIKLLLQIFTTLPVTTATPERTFSTLKRLKTYLRSTMTENRLNGLALVNINKKEVISESEIIEDFAEKAPRKLQLVDW</sequence>
<dbReference type="InterPro" id="IPR025398">
    <property type="entry name" value="DUF4371"/>
</dbReference>
<dbReference type="InterPro" id="IPR006580">
    <property type="entry name" value="Znf_TTF"/>
</dbReference>
<dbReference type="OrthoDB" id="6604085at2759"/>
<dbReference type="GO" id="GO:0046983">
    <property type="term" value="F:protein dimerization activity"/>
    <property type="evidence" value="ECO:0007669"/>
    <property type="project" value="InterPro"/>
</dbReference>
<protein>
    <submittedName>
        <fullName evidence="2">52 kDa repressor of the inhibitor of the protein kinase-like isoform X1</fullName>
    </submittedName>
</protein>
<dbReference type="PANTHER" id="PTHR46289">
    <property type="entry name" value="52 KDA REPRESSOR OF THE INHIBITOR OF THE PROTEIN KINASE-LIKE PROTEIN-RELATED"/>
    <property type="match status" value="1"/>
</dbReference>
<dbReference type="InterPro" id="IPR012337">
    <property type="entry name" value="RNaseH-like_sf"/>
</dbReference>
<feature type="non-terminal residue" evidence="2">
    <location>
        <position position="1"/>
    </location>
</feature>
<accession>A0A6G0VRB8</accession>
<evidence type="ECO:0000313" key="3">
    <source>
        <dbReference type="Proteomes" id="UP000478052"/>
    </source>
</evidence>
<proteinExistence type="predicted"/>
<organism evidence="2 3">
    <name type="scientific">Aphis craccivora</name>
    <name type="common">Cowpea aphid</name>
    <dbReference type="NCBI Taxonomy" id="307492"/>
    <lineage>
        <taxon>Eukaryota</taxon>
        <taxon>Metazoa</taxon>
        <taxon>Ecdysozoa</taxon>
        <taxon>Arthropoda</taxon>
        <taxon>Hexapoda</taxon>
        <taxon>Insecta</taxon>
        <taxon>Pterygota</taxon>
        <taxon>Neoptera</taxon>
        <taxon>Paraneoptera</taxon>
        <taxon>Hemiptera</taxon>
        <taxon>Sternorrhyncha</taxon>
        <taxon>Aphidomorpha</taxon>
        <taxon>Aphidoidea</taxon>
        <taxon>Aphididae</taxon>
        <taxon>Aphidini</taxon>
        <taxon>Aphis</taxon>
        <taxon>Aphis</taxon>
    </lineage>
</organism>
<gene>
    <name evidence="2" type="ORF">FWK35_00034199</name>
</gene>
<keyword evidence="3" id="KW-1185">Reference proteome</keyword>